<name>A0A1N7JQJ9_9RHOB</name>
<dbReference type="RefSeq" id="WP_076363106.1">
    <property type="nucleotide sequence ID" value="NZ_FTOM01000001.1"/>
</dbReference>
<gene>
    <name evidence="2" type="ORF">SAMN05421795_101249</name>
</gene>
<evidence type="ECO:0000313" key="2">
    <source>
        <dbReference type="EMBL" id="SIS51629.1"/>
    </source>
</evidence>
<evidence type="ECO:0000256" key="1">
    <source>
        <dbReference type="SAM" id="MobiDB-lite"/>
    </source>
</evidence>
<dbReference type="STRING" id="407234.SAMN05421795_101249"/>
<dbReference type="OrthoDB" id="9811423at2"/>
<sequence>MSPRGPLEGAGAGDVDSPCVKLCTIHPETRLCLGCKRTIEEIGAWRDLSPEARRKIMAELPARVAEPRSRRGGAAARRARARGDGAE</sequence>
<feature type="region of interest" description="Disordered" evidence="1">
    <location>
        <begin position="64"/>
        <end position="87"/>
    </location>
</feature>
<dbReference type="Proteomes" id="UP000186098">
    <property type="component" value="Unassembled WGS sequence"/>
</dbReference>
<dbReference type="AlphaFoldDB" id="A0A1N7JQJ9"/>
<reference evidence="3" key="1">
    <citation type="submission" date="2017-01" db="EMBL/GenBank/DDBJ databases">
        <authorList>
            <person name="Varghese N."/>
            <person name="Submissions S."/>
        </authorList>
    </citation>
    <scope>NUCLEOTIDE SEQUENCE [LARGE SCALE GENOMIC DNA]</scope>
    <source>
        <strain evidence="3">DSM 18714</strain>
    </source>
</reference>
<dbReference type="InterPro" id="IPR010710">
    <property type="entry name" value="DUF1289"/>
</dbReference>
<dbReference type="PANTHER" id="PTHR35175:SF2">
    <property type="entry name" value="DUF1289 DOMAIN-CONTAINING PROTEIN"/>
    <property type="match status" value="1"/>
</dbReference>
<dbReference type="PANTHER" id="PTHR35175">
    <property type="entry name" value="DUF1289 DOMAIN-CONTAINING PROTEIN"/>
    <property type="match status" value="1"/>
</dbReference>
<keyword evidence="3" id="KW-1185">Reference proteome</keyword>
<organism evidence="2 3">
    <name type="scientific">Phaeovulum vinaykumarii</name>
    <dbReference type="NCBI Taxonomy" id="407234"/>
    <lineage>
        <taxon>Bacteria</taxon>
        <taxon>Pseudomonadati</taxon>
        <taxon>Pseudomonadota</taxon>
        <taxon>Alphaproteobacteria</taxon>
        <taxon>Rhodobacterales</taxon>
        <taxon>Paracoccaceae</taxon>
        <taxon>Phaeovulum</taxon>
    </lineage>
</organism>
<protein>
    <recommendedName>
        <fullName evidence="4">DUF1289 domain-containing protein</fullName>
    </recommendedName>
</protein>
<dbReference type="EMBL" id="FTOM01000001">
    <property type="protein sequence ID" value="SIS51629.1"/>
    <property type="molecule type" value="Genomic_DNA"/>
</dbReference>
<dbReference type="Pfam" id="PF06945">
    <property type="entry name" value="DUF1289"/>
    <property type="match status" value="1"/>
</dbReference>
<evidence type="ECO:0008006" key="4">
    <source>
        <dbReference type="Google" id="ProtNLM"/>
    </source>
</evidence>
<accession>A0A1N7JQJ9</accession>
<evidence type="ECO:0000313" key="3">
    <source>
        <dbReference type="Proteomes" id="UP000186098"/>
    </source>
</evidence>
<proteinExistence type="predicted"/>